<sequence>MEPPNKRTKIARTSVELGHKRNNPSKRNPLSDVTNGVPNNYRVFKISDLVRDDLINKKVIVEFDLNPLTSLYICIPPPSPLFFQISNPYHVDAISGGAMSGPGPSHHHLPDLRRRVFSPAGGGSVTPCYHVLATTPAAPCDVLSCVVLLGGSMVVMERCFHDAFGWWFSGGVHTGFSSASVDRKRRVAASKMGGWRLLVVVLWLVIVFQIHAFFVERKLLFIASLHPSISAAVHSCVDALAVDRNYKTAIVPSFVR</sequence>
<evidence type="ECO:0000256" key="1">
    <source>
        <dbReference type="SAM" id="Phobius"/>
    </source>
</evidence>
<dbReference type="EnsemblPlants" id="AES76016">
    <property type="protein sequence ID" value="AES76016"/>
    <property type="gene ID" value="MTR_6g069060"/>
</dbReference>
<reference evidence="3" key="3">
    <citation type="submission" date="2015-04" db="UniProtKB">
        <authorList>
            <consortium name="EnsemblPlants"/>
        </authorList>
    </citation>
    <scope>IDENTIFICATION</scope>
    <source>
        <strain evidence="3">cv. Jemalong A17</strain>
    </source>
</reference>
<accession>G7KPP9</accession>
<keyword evidence="1 2" id="KW-0812">Transmembrane</keyword>
<reference evidence="2 4" key="2">
    <citation type="journal article" date="2014" name="BMC Genomics">
        <title>An improved genome release (version Mt4.0) for the model legume Medicago truncatula.</title>
        <authorList>
            <person name="Tang H."/>
            <person name="Krishnakumar V."/>
            <person name="Bidwell S."/>
            <person name="Rosen B."/>
            <person name="Chan A."/>
            <person name="Zhou S."/>
            <person name="Gentzbittel L."/>
            <person name="Childs K.L."/>
            <person name="Yandell M."/>
            <person name="Gundlach H."/>
            <person name="Mayer K.F."/>
            <person name="Schwartz D.C."/>
            <person name="Town C.D."/>
        </authorList>
    </citation>
    <scope>GENOME REANNOTATION</scope>
    <source>
        <strain evidence="3 4">cv. Jemalong A17</strain>
    </source>
</reference>
<reference evidence="2 4" key="1">
    <citation type="journal article" date="2011" name="Nature">
        <title>The Medicago genome provides insight into the evolution of rhizobial symbioses.</title>
        <authorList>
            <person name="Young N.D."/>
            <person name="Debelle F."/>
            <person name="Oldroyd G.E."/>
            <person name="Geurts R."/>
            <person name="Cannon S.B."/>
            <person name="Udvardi M.K."/>
            <person name="Benedito V.A."/>
            <person name="Mayer K.F."/>
            <person name="Gouzy J."/>
            <person name="Schoof H."/>
            <person name="Van de Peer Y."/>
            <person name="Proost S."/>
            <person name="Cook D.R."/>
            <person name="Meyers B.C."/>
            <person name="Spannagl M."/>
            <person name="Cheung F."/>
            <person name="De Mita S."/>
            <person name="Krishnakumar V."/>
            <person name="Gundlach H."/>
            <person name="Zhou S."/>
            <person name="Mudge J."/>
            <person name="Bharti A.K."/>
            <person name="Murray J.D."/>
            <person name="Naoumkina M.A."/>
            <person name="Rosen B."/>
            <person name="Silverstein K.A."/>
            <person name="Tang H."/>
            <person name="Rombauts S."/>
            <person name="Zhao P.X."/>
            <person name="Zhou P."/>
            <person name="Barbe V."/>
            <person name="Bardou P."/>
            <person name="Bechner M."/>
            <person name="Bellec A."/>
            <person name="Berger A."/>
            <person name="Berges H."/>
            <person name="Bidwell S."/>
            <person name="Bisseling T."/>
            <person name="Choisne N."/>
            <person name="Couloux A."/>
            <person name="Denny R."/>
            <person name="Deshpande S."/>
            <person name="Dai X."/>
            <person name="Doyle J.J."/>
            <person name="Dudez A.M."/>
            <person name="Farmer A.D."/>
            <person name="Fouteau S."/>
            <person name="Franken C."/>
            <person name="Gibelin C."/>
            <person name="Gish J."/>
            <person name="Goldstein S."/>
            <person name="Gonzalez A.J."/>
            <person name="Green P.J."/>
            <person name="Hallab A."/>
            <person name="Hartog M."/>
            <person name="Hua A."/>
            <person name="Humphray S.J."/>
            <person name="Jeong D.H."/>
            <person name="Jing Y."/>
            <person name="Jocker A."/>
            <person name="Kenton S.M."/>
            <person name="Kim D.J."/>
            <person name="Klee K."/>
            <person name="Lai H."/>
            <person name="Lang C."/>
            <person name="Lin S."/>
            <person name="Macmil S.L."/>
            <person name="Magdelenat G."/>
            <person name="Matthews L."/>
            <person name="McCorrison J."/>
            <person name="Monaghan E.L."/>
            <person name="Mun J.H."/>
            <person name="Najar F.Z."/>
            <person name="Nicholson C."/>
            <person name="Noirot C."/>
            <person name="O'Bleness M."/>
            <person name="Paule C.R."/>
            <person name="Poulain J."/>
            <person name="Prion F."/>
            <person name="Qin B."/>
            <person name="Qu C."/>
            <person name="Retzel E.F."/>
            <person name="Riddle C."/>
            <person name="Sallet E."/>
            <person name="Samain S."/>
            <person name="Samson N."/>
            <person name="Sanders I."/>
            <person name="Saurat O."/>
            <person name="Scarpelli C."/>
            <person name="Schiex T."/>
            <person name="Segurens B."/>
            <person name="Severin A.J."/>
            <person name="Sherrier D.J."/>
            <person name="Shi R."/>
            <person name="Sims S."/>
            <person name="Singer S.R."/>
            <person name="Sinharoy S."/>
            <person name="Sterck L."/>
            <person name="Viollet A."/>
            <person name="Wang B.B."/>
            <person name="Wang K."/>
            <person name="Wang M."/>
            <person name="Wang X."/>
            <person name="Warfsmann J."/>
            <person name="Weissenbach J."/>
            <person name="White D.D."/>
            <person name="White J.D."/>
            <person name="Wiley G.B."/>
            <person name="Wincker P."/>
            <person name="Xing Y."/>
            <person name="Yang L."/>
            <person name="Yao Z."/>
            <person name="Ying F."/>
            <person name="Zhai J."/>
            <person name="Zhou L."/>
            <person name="Zuber A."/>
            <person name="Denarie J."/>
            <person name="Dixon R.A."/>
            <person name="May G.D."/>
            <person name="Schwartz D.C."/>
            <person name="Rogers J."/>
            <person name="Quetier F."/>
            <person name="Town C.D."/>
            <person name="Roe B.A."/>
        </authorList>
    </citation>
    <scope>NUCLEOTIDE SEQUENCE [LARGE SCALE GENOMIC DNA]</scope>
    <source>
        <strain evidence="2">A17</strain>
        <strain evidence="3 4">cv. Jemalong A17</strain>
    </source>
</reference>
<evidence type="ECO:0000313" key="2">
    <source>
        <dbReference type="EMBL" id="AES76016.1"/>
    </source>
</evidence>
<evidence type="ECO:0000313" key="4">
    <source>
        <dbReference type="Proteomes" id="UP000002051"/>
    </source>
</evidence>
<dbReference type="PaxDb" id="3880-AES76016"/>
<evidence type="ECO:0000313" key="3">
    <source>
        <dbReference type="EnsemblPlants" id="AES76016"/>
    </source>
</evidence>
<dbReference type="HOGENOM" id="CLU_1087287_0_0_1"/>
<gene>
    <name evidence="2" type="ordered locus">MTR_6g069060</name>
</gene>
<dbReference type="AlphaFoldDB" id="G7KPP9"/>
<dbReference type="Proteomes" id="UP000002051">
    <property type="component" value="Chromosome 6"/>
</dbReference>
<dbReference type="EMBL" id="CM001222">
    <property type="protein sequence ID" value="AES76016.1"/>
    <property type="molecule type" value="Genomic_DNA"/>
</dbReference>
<feature type="transmembrane region" description="Helical" evidence="1">
    <location>
        <begin position="193"/>
        <end position="214"/>
    </location>
</feature>
<keyword evidence="1" id="KW-1133">Transmembrane helix</keyword>
<name>G7KPP9_MEDTR</name>
<protein>
    <submittedName>
        <fullName evidence="2">Transmembrane protein, putative</fullName>
    </submittedName>
</protein>
<keyword evidence="1" id="KW-0472">Membrane</keyword>
<keyword evidence="4" id="KW-1185">Reference proteome</keyword>
<organism evidence="2 4">
    <name type="scientific">Medicago truncatula</name>
    <name type="common">Barrel medic</name>
    <name type="synonym">Medicago tribuloides</name>
    <dbReference type="NCBI Taxonomy" id="3880"/>
    <lineage>
        <taxon>Eukaryota</taxon>
        <taxon>Viridiplantae</taxon>
        <taxon>Streptophyta</taxon>
        <taxon>Embryophyta</taxon>
        <taxon>Tracheophyta</taxon>
        <taxon>Spermatophyta</taxon>
        <taxon>Magnoliopsida</taxon>
        <taxon>eudicotyledons</taxon>
        <taxon>Gunneridae</taxon>
        <taxon>Pentapetalae</taxon>
        <taxon>rosids</taxon>
        <taxon>fabids</taxon>
        <taxon>Fabales</taxon>
        <taxon>Fabaceae</taxon>
        <taxon>Papilionoideae</taxon>
        <taxon>50 kb inversion clade</taxon>
        <taxon>NPAAA clade</taxon>
        <taxon>Hologalegina</taxon>
        <taxon>IRL clade</taxon>
        <taxon>Trifolieae</taxon>
        <taxon>Medicago</taxon>
    </lineage>
</organism>
<proteinExistence type="predicted"/>